<keyword evidence="2" id="KW-0813">Transport</keyword>
<feature type="transmembrane region" description="Helical" evidence="6">
    <location>
        <begin position="103"/>
        <end position="122"/>
    </location>
</feature>
<dbReference type="InterPro" id="IPR058533">
    <property type="entry name" value="Cation_efflux_TM"/>
</dbReference>
<name>H3KF08_9BURK</name>
<evidence type="ECO:0000256" key="1">
    <source>
        <dbReference type="ARBA" id="ARBA00004141"/>
    </source>
</evidence>
<evidence type="ECO:0000256" key="6">
    <source>
        <dbReference type="SAM" id="Phobius"/>
    </source>
</evidence>
<dbReference type="GO" id="GO:0006882">
    <property type="term" value="P:intracellular zinc ion homeostasis"/>
    <property type="evidence" value="ECO:0007669"/>
    <property type="project" value="InterPro"/>
</dbReference>
<dbReference type="SUPFAM" id="SSF161111">
    <property type="entry name" value="Cation efflux protein transmembrane domain-like"/>
    <property type="match status" value="1"/>
</dbReference>
<dbReference type="InterPro" id="IPR045316">
    <property type="entry name" value="Msc2-like"/>
</dbReference>
<accession>H3KF08</accession>
<comment type="subcellular location">
    <subcellularLocation>
        <location evidence="1">Membrane</location>
        <topology evidence="1">Multi-pass membrane protein</topology>
    </subcellularLocation>
</comment>
<dbReference type="NCBIfam" id="TIGR01297">
    <property type="entry name" value="CDF"/>
    <property type="match status" value="1"/>
</dbReference>
<feature type="transmembrane region" description="Helical" evidence="6">
    <location>
        <begin position="62"/>
        <end position="82"/>
    </location>
</feature>
<organism evidence="8 9">
    <name type="scientific">Sutterella parvirubra YIT 11816</name>
    <dbReference type="NCBI Taxonomy" id="762967"/>
    <lineage>
        <taxon>Bacteria</taxon>
        <taxon>Pseudomonadati</taxon>
        <taxon>Pseudomonadota</taxon>
        <taxon>Betaproteobacteria</taxon>
        <taxon>Burkholderiales</taxon>
        <taxon>Sutterellaceae</taxon>
        <taxon>Sutterella</taxon>
    </lineage>
</organism>
<evidence type="ECO:0000313" key="8">
    <source>
        <dbReference type="EMBL" id="EHY31287.1"/>
    </source>
</evidence>
<feature type="non-terminal residue" evidence="8">
    <location>
        <position position="169"/>
    </location>
</feature>
<evidence type="ECO:0000313" key="9">
    <source>
        <dbReference type="Proteomes" id="UP000004956"/>
    </source>
</evidence>
<keyword evidence="4 6" id="KW-1133">Transmembrane helix</keyword>
<dbReference type="Pfam" id="PF01545">
    <property type="entry name" value="Cation_efflux"/>
    <property type="match status" value="1"/>
</dbReference>
<dbReference type="EMBL" id="AFBQ01000184">
    <property type="protein sequence ID" value="EHY31287.1"/>
    <property type="molecule type" value="Genomic_DNA"/>
</dbReference>
<dbReference type="GO" id="GO:0005385">
    <property type="term" value="F:zinc ion transmembrane transporter activity"/>
    <property type="evidence" value="ECO:0007669"/>
    <property type="project" value="InterPro"/>
</dbReference>
<dbReference type="InterPro" id="IPR002524">
    <property type="entry name" value="Cation_efflux"/>
</dbReference>
<reference evidence="8 9" key="1">
    <citation type="submission" date="2011-11" db="EMBL/GenBank/DDBJ databases">
        <authorList>
            <person name="Weinstock G."/>
            <person name="Sodergren E."/>
            <person name="Clifton S."/>
            <person name="Fulton L."/>
            <person name="Fulton B."/>
            <person name="Courtney L."/>
            <person name="Fronick C."/>
            <person name="Harrison M."/>
            <person name="Strong C."/>
            <person name="Farmer C."/>
            <person name="Delahaunty K."/>
            <person name="Markovic C."/>
            <person name="Hall O."/>
            <person name="Minx P."/>
            <person name="Tomlinson C."/>
            <person name="Mitreva M."/>
            <person name="Hou S."/>
            <person name="Chen J."/>
            <person name="Wollam A."/>
            <person name="Pepin K.H."/>
            <person name="Johnson M."/>
            <person name="Bhonagiri V."/>
            <person name="Zhang X."/>
            <person name="Suruliraj S."/>
            <person name="Warren W."/>
            <person name="Chinwalla A."/>
            <person name="Mardis E.R."/>
            <person name="Wilson R.K."/>
        </authorList>
    </citation>
    <scope>NUCLEOTIDE SEQUENCE [LARGE SCALE GENOMIC DNA]</scope>
    <source>
        <strain evidence="8 9">YIT 11816</strain>
    </source>
</reference>
<protein>
    <submittedName>
        <fullName evidence="8">Cadmium, cobalt and zinc/H(+)-K(+) antiporter domain protein</fullName>
    </submittedName>
</protein>
<dbReference type="PANTHER" id="PTHR45755:SF2">
    <property type="entry name" value="ZINC TRANSPORTER PROTEIN DDB_G0269332-RELATED"/>
    <property type="match status" value="1"/>
</dbReference>
<proteinExistence type="predicted"/>
<keyword evidence="3 6" id="KW-0812">Transmembrane</keyword>
<dbReference type="GO" id="GO:0016020">
    <property type="term" value="C:membrane"/>
    <property type="evidence" value="ECO:0007669"/>
    <property type="project" value="UniProtKB-SubCell"/>
</dbReference>
<keyword evidence="5 6" id="KW-0472">Membrane</keyword>
<dbReference type="GO" id="GO:0031410">
    <property type="term" value="C:cytoplasmic vesicle"/>
    <property type="evidence" value="ECO:0007669"/>
    <property type="project" value="TreeGrafter"/>
</dbReference>
<dbReference type="HOGENOM" id="CLU_013430_9_3_4"/>
<feature type="transmembrane region" description="Helical" evidence="6">
    <location>
        <begin position="134"/>
        <end position="157"/>
    </location>
</feature>
<gene>
    <name evidence="8" type="ORF">HMPREF9440_01324</name>
</gene>
<evidence type="ECO:0000256" key="2">
    <source>
        <dbReference type="ARBA" id="ARBA00022448"/>
    </source>
</evidence>
<evidence type="ECO:0000256" key="5">
    <source>
        <dbReference type="ARBA" id="ARBA00023136"/>
    </source>
</evidence>
<dbReference type="STRING" id="762967.HMPREF9440_01324"/>
<dbReference type="RefSeq" id="WP_008542226.1">
    <property type="nucleotide sequence ID" value="NZ_JH604959.1"/>
</dbReference>
<keyword evidence="9" id="KW-1185">Reference proteome</keyword>
<comment type="caution">
    <text evidence="8">The sequence shown here is derived from an EMBL/GenBank/DDBJ whole genome shotgun (WGS) entry which is preliminary data.</text>
</comment>
<dbReference type="PANTHER" id="PTHR45755">
    <property type="match status" value="1"/>
</dbReference>
<dbReference type="Proteomes" id="UP000004956">
    <property type="component" value="Unassembled WGS sequence"/>
</dbReference>
<dbReference type="GO" id="GO:1904257">
    <property type="term" value="P:zinc ion import into Golgi lumen"/>
    <property type="evidence" value="ECO:0007669"/>
    <property type="project" value="TreeGrafter"/>
</dbReference>
<dbReference type="InterPro" id="IPR027469">
    <property type="entry name" value="Cation_efflux_TMD_sf"/>
</dbReference>
<evidence type="ECO:0000256" key="4">
    <source>
        <dbReference type="ARBA" id="ARBA00022989"/>
    </source>
</evidence>
<sequence length="169" mass="17768">MSEKDHDDVRAQRYALHGAGDSLYTHAAEKTSTGVLGWAVALTLIFSFMELVGGLMANSLALIGDAGHMVTDSASLFFALVANRIAMRGADADHSFGHGRVEVLAAFVNGLVMLGVVIWLFVEAANRIAEPVAVSGPMVMGIATAGLLINIGVAWTLSRDQESVNTRAA</sequence>
<feature type="transmembrane region" description="Helical" evidence="6">
    <location>
        <begin position="35"/>
        <end position="56"/>
    </location>
</feature>
<feature type="domain" description="Cation efflux protein transmembrane" evidence="7">
    <location>
        <begin position="39"/>
        <end position="165"/>
    </location>
</feature>
<evidence type="ECO:0000256" key="3">
    <source>
        <dbReference type="ARBA" id="ARBA00022692"/>
    </source>
</evidence>
<dbReference type="Gene3D" id="1.20.1510.10">
    <property type="entry name" value="Cation efflux protein transmembrane domain"/>
    <property type="match status" value="1"/>
</dbReference>
<evidence type="ECO:0000259" key="7">
    <source>
        <dbReference type="Pfam" id="PF01545"/>
    </source>
</evidence>
<dbReference type="AlphaFoldDB" id="H3KF08"/>